<dbReference type="GO" id="GO:0005680">
    <property type="term" value="C:anaphase-promoting complex"/>
    <property type="evidence" value="ECO:0007669"/>
    <property type="project" value="InterPro"/>
</dbReference>
<accession>A0A1Z8JIF3</accession>
<dbReference type="PANTHER" id="PTHR12830">
    <property type="entry name" value="ANAPHASE-PROMOTING COMPLEX SUBUNIT 5"/>
    <property type="match status" value="1"/>
</dbReference>
<feature type="domain" description="Anaphase-promoting complex subunit 5" evidence="7">
    <location>
        <begin position="283"/>
        <end position="370"/>
    </location>
</feature>
<evidence type="ECO:0000256" key="3">
    <source>
        <dbReference type="ARBA" id="ARBA00022618"/>
    </source>
</evidence>
<keyword evidence="4" id="KW-0498">Mitosis</keyword>
<evidence type="ECO:0000256" key="4">
    <source>
        <dbReference type="ARBA" id="ARBA00022776"/>
    </source>
</evidence>
<sequence length="796" mass="92640">MEEKQNCVLSAVLSTSKVPILVLIIHYCHKKIPQSCIPPVLSVLVELIGNGKEKEDFQQKDLVESYFPSLPQILKLLEVRIEEFFRPQKDKTKVKANIAFICRSILKDLWSLKSYDDFFTFLNSSSALLIDPPTELSVYINNFKHNPGYQKPLKGLHSSSFFGNFISILSIGSYTMTFEEGIKVWNGFVDYRQESEQAWSSFRGLDSSIDVSTSQTFQEGILPKCKVVNDFSKTAVYSHFDLSSLFQSQVNVLQKQAVHTPRSVQNVIASLSQSDRSLLPSSYQVEYLNHWKRANYDESFDSLHRYFDYMMSNRRQYFYHYALSALASLHSSFGANKEALRAIDEAILVARENKDLDYLNYLLTWLLNFMISKPKLFVASTDHPSRSETIQFLRMKTKETKNISLQALSFQFEVAVGLLEGDHMSLIVKNMIKNLYLILQFHDSGESNGIFINACQMFDTVWKRMGYPSLGNLYIQIAIDFAREKKSDFDLIILYIRKAYDMYFAGEVDEAFNLLHSVEESASKDSLIFKRWKLSLYLLEFYRCLNRCNYSKCSIIKDQMNGLFDIIDDQELSNEIIYQNSLYNLKVGNIEEASKKINEQLLIMRDHQTLFNSYWFIRFQVLYCRVFVERTQYPERAISILLNAINLSRKGTRIFNLCECIICLCKLLFQLGTRESLKDVKELLIEFLPKFLEIRQVSIVSEAYYYLARAFFMELQEKTASQPEENEFRRSKILKYLSISIHGYEMMDDYDSLRKCLEFQKQIALVYELEGLEKETASKLDHLNTCNISSQNFDTC</sequence>
<gene>
    <name evidence="8" type="ORF">CAS74_004608</name>
</gene>
<evidence type="ECO:0000256" key="1">
    <source>
        <dbReference type="ARBA" id="ARBA00007450"/>
    </source>
</evidence>
<dbReference type="GO" id="GO:0031145">
    <property type="term" value="P:anaphase-promoting complex-dependent catabolic process"/>
    <property type="evidence" value="ECO:0007669"/>
    <property type="project" value="TreeGrafter"/>
</dbReference>
<evidence type="ECO:0000256" key="6">
    <source>
        <dbReference type="ARBA" id="ARBA00023306"/>
    </source>
</evidence>
<evidence type="ECO:0000313" key="8">
    <source>
        <dbReference type="EMBL" id="OUT20361.1"/>
    </source>
</evidence>
<keyword evidence="3" id="KW-0132">Cell division</keyword>
<evidence type="ECO:0000313" key="9">
    <source>
        <dbReference type="Proteomes" id="UP000195871"/>
    </source>
</evidence>
<comment type="similarity">
    <text evidence="1">Belongs to the APC5 family.</text>
</comment>
<dbReference type="Proteomes" id="UP000195871">
    <property type="component" value="Unassembled WGS sequence"/>
</dbReference>
<dbReference type="AlphaFoldDB" id="A0A1Z8JIF3"/>
<keyword evidence="5" id="KW-0833">Ubl conjugation pathway</keyword>
<feature type="domain" description="Anaphase-promoting complex subunit 5" evidence="7">
    <location>
        <begin position="537"/>
        <end position="608"/>
    </location>
</feature>
<dbReference type="InterPro" id="IPR026000">
    <property type="entry name" value="Apc5_dom"/>
</dbReference>
<dbReference type="EMBL" id="NHMM01000008">
    <property type="protein sequence ID" value="OUT20361.1"/>
    <property type="molecule type" value="Genomic_DNA"/>
</dbReference>
<name>A0A1Z8JIF3_PICKU</name>
<evidence type="ECO:0000256" key="2">
    <source>
        <dbReference type="ARBA" id="ARBA00016066"/>
    </source>
</evidence>
<dbReference type="GO" id="GO:0045842">
    <property type="term" value="P:positive regulation of mitotic metaphase/anaphase transition"/>
    <property type="evidence" value="ECO:0007669"/>
    <property type="project" value="TreeGrafter"/>
</dbReference>
<dbReference type="GO" id="GO:0051301">
    <property type="term" value="P:cell division"/>
    <property type="evidence" value="ECO:0007669"/>
    <property type="project" value="UniProtKB-KW"/>
</dbReference>
<organism evidence="8 9">
    <name type="scientific">Pichia kudriavzevii</name>
    <name type="common">Yeast</name>
    <name type="synonym">Issatchenkia orientalis</name>
    <dbReference type="NCBI Taxonomy" id="4909"/>
    <lineage>
        <taxon>Eukaryota</taxon>
        <taxon>Fungi</taxon>
        <taxon>Dikarya</taxon>
        <taxon>Ascomycota</taxon>
        <taxon>Saccharomycotina</taxon>
        <taxon>Pichiomycetes</taxon>
        <taxon>Pichiales</taxon>
        <taxon>Pichiaceae</taxon>
        <taxon>Pichia</taxon>
    </lineage>
</organism>
<evidence type="ECO:0000256" key="5">
    <source>
        <dbReference type="ARBA" id="ARBA00022786"/>
    </source>
</evidence>
<keyword evidence="6" id="KW-0131">Cell cycle</keyword>
<dbReference type="VEuPathDB" id="FungiDB:C5L36_0B11500"/>
<dbReference type="GO" id="GO:0070979">
    <property type="term" value="P:protein K11-linked ubiquitination"/>
    <property type="evidence" value="ECO:0007669"/>
    <property type="project" value="TreeGrafter"/>
</dbReference>
<protein>
    <recommendedName>
        <fullName evidence="2">Anaphase-promoting complex subunit 5</fullName>
    </recommendedName>
</protein>
<dbReference type="Pfam" id="PF12862">
    <property type="entry name" value="ANAPC5"/>
    <property type="match status" value="2"/>
</dbReference>
<dbReference type="PANTHER" id="PTHR12830:SF9">
    <property type="entry name" value="ANAPHASE-PROMOTING COMPLEX SUBUNIT 5"/>
    <property type="match status" value="1"/>
</dbReference>
<evidence type="ECO:0000259" key="7">
    <source>
        <dbReference type="Pfam" id="PF12862"/>
    </source>
</evidence>
<proteinExistence type="inferred from homology"/>
<comment type="caution">
    <text evidence="8">The sequence shown here is derived from an EMBL/GenBank/DDBJ whole genome shotgun (WGS) entry which is preliminary data.</text>
</comment>
<dbReference type="InterPro" id="IPR037679">
    <property type="entry name" value="Apc5"/>
</dbReference>
<reference evidence="8 9" key="1">
    <citation type="submission" date="2017-05" db="EMBL/GenBank/DDBJ databases">
        <title>The Genome Sequence of Candida krusei Ckrusei653.</title>
        <authorList>
            <person name="Cuomo C."/>
            <person name="Forche A."/>
            <person name="Young S."/>
            <person name="Abouelleil A."/>
            <person name="Cao P."/>
            <person name="Chapman S."/>
            <person name="Cusick C."/>
            <person name="Shea T."/>
            <person name="Nusbaum C."/>
            <person name="Birren B."/>
        </authorList>
    </citation>
    <scope>NUCLEOTIDE SEQUENCE [LARGE SCALE GENOMIC DNA]</scope>
    <source>
        <strain evidence="8 9">Ckrusei653</strain>
    </source>
</reference>